<feature type="transmembrane region" description="Helical" evidence="1">
    <location>
        <begin position="40"/>
        <end position="61"/>
    </location>
</feature>
<sequence>MTLNDYSQFDPRKVDLKAFSKEQWAAIALYREARSQQRKLQMSAVFLAVIVAGVAGMSGMFSEIDHTDPAFFSSPWIRYGIPGLGIFFAVAAVALSFVIVVRAKAFMREWRVPEDLIKVLDRYPTEKM</sequence>
<evidence type="ECO:0000256" key="1">
    <source>
        <dbReference type="SAM" id="Phobius"/>
    </source>
</evidence>
<dbReference type="RefSeq" id="WP_061150309.1">
    <property type="nucleotide sequence ID" value="NZ_FCOM02000038.1"/>
</dbReference>
<gene>
    <name evidence="2" type="ORF">AWB74_06051</name>
</gene>
<keyword evidence="3" id="KW-1185">Reference proteome</keyword>
<dbReference type="EMBL" id="FCOM02000038">
    <property type="protein sequence ID" value="SAL81771.1"/>
    <property type="molecule type" value="Genomic_DNA"/>
</dbReference>
<organism evidence="2 3">
    <name type="scientific">Caballeronia arvi</name>
    <dbReference type="NCBI Taxonomy" id="1777135"/>
    <lineage>
        <taxon>Bacteria</taxon>
        <taxon>Pseudomonadati</taxon>
        <taxon>Pseudomonadota</taxon>
        <taxon>Betaproteobacteria</taxon>
        <taxon>Burkholderiales</taxon>
        <taxon>Burkholderiaceae</taxon>
        <taxon>Caballeronia</taxon>
    </lineage>
</organism>
<keyword evidence="1" id="KW-0472">Membrane</keyword>
<dbReference type="Proteomes" id="UP000055019">
    <property type="component" value="Unassembled WGS sequence"/>
</dbReference>
<keyword evidence="1" id="KW-0812">Transmembrane</keyword>
<proteinExistence type="predicted"/>
<reference evidence="2" key="1">
    <citation type="submission" date="2016-01" db="EMBL/GenBank/DDBJ databases">
        <authorList>
            <person name="Peeters C."/>
        </authorList>
    </citation>
    <scope>NUCLEOTIDE SEQUENCE [LARGE SCALE GENOMIC DNA]</scope>
    <source>
        <strain evidence="2">LMG 29317</strain>
    </source>
</reference>
<name>A0A158KMZ4_9BURK</name>
<evidence type="ECO:0000313" key="2">
    <source>
        <dbReference type="EMBL" id="SAL81771.1"/>
    </source>
</evidence>
<dbReference type="AlphaFoldDB" id="A0A158KMZ4"/>
<feature type="transmembrane region" description="Helical" evidence="1">
    <location>
        <begin position="81"/>
        <end position="101"/>
    </location>
</feature>
<dbReference type="OrthoDB" id="9132051at2"/>
<keyword evidence="1" id="KW-1133">Transmembrane helix</keyword>
<comment type="caution">
    <text evidence="2">The sequence shown here is derived from an EMBL/GenBank/DDBJ whole genome shotgun (WGS) entry which is preliminary data.</text>
</comment>
<protein>
    <submittedName>
        <fullName evidence="2">Uncharacterized protein</fullName>
    </submittedName>
</protein>
<evidence type="ECO:0000313" key="3">
    <source>
        <dbReference type="Proteomes" id="UP000055019"/>
    </source>
</evidence>
<accession>A0A158KMZ4</accession>